<dbReference type="CDD" id="cd06008">
    <property type="entry name" value="NF-X1-zinc-finger"/>
    <property type="match status" value="4"/>
</dbReference>
<dbReference type="OrthoDB" id="6512771at2759"/>
<evidence type="ECO:0000256" key="5">
    <source>
        <dbReference type="ARBA" id="ARBA00022771"/>
    </source>
</evidence>
<proteinExistence type="inferred from homology"/>
<keyword evidence="8" id="KW-0804">Transcription</keyword>
<gene>
    <name evidence="12" type="ORF">ONB1V03_LOCUS12862</name>
</gene>
<dbReference type="GO" id="GO:0008270">
    <property type="term" value="F:zinc ion binding"/>
    <property type="evidence" value="ECO:0007669"/>
    <property type="project" value="UniProtKB-KW"/>
</dbReference>
<feature type="compositionally biased region" description="Polar residues" evidence="10">
    <location>
        <begin position="588"/>
        <end position="603"/>
    </location>
</feature>
<dbReference type="PANTHER" id="PTHR12360">
    <property type="entry name" value="NUCLEAR TRANSCRIPTION FACTOR, X-BOX BINDING 1 NFX1"/>
    <property type="match status" value="1"/>
</dbReference>
<evidence type="ECO:0000256" key="3">
    <source>
        <dbReference type="ARBA" id="ARBA00022723"/>
    </source>
</evidence>
<evidence type="ECO:0000256" key="1">
    <source>
        <dbReference type="ARBA" id="ARBA00004123"/>
    </source>
</evidence>
<feature type="region of interest" description="Disordered" evidence="10">
    <location>
        <begin position="588"/>
        <end position="612"/>
    </location>
</feature>
<evidence type="ECO:0000256" key="2">
    <source>
        <dbReference type="ARBA" id="ARBA00007269"/>
    </source>
</evidence>
<name>A0A7R9MBU0_9ACAR</name>
<evidence type="ECO:0000256" key="8">
    <source>
        <dbReference type="ARBA" id="ARBA00023163"/>
    </source>
</evidence>
<dbReference type="Proteomes" id="UP000728032">
    <property type="component" value="Unassembled WGS sequence"/>
</dbReference>
<dbReference type="GO" id="GO:0000981">
    <property type="term" value="F:DNA-binding transcription factor activity, RNA polymerase II-specific"/>
    <property type="evidence" value="ECO:0007669"/>
    <property type="project" value="TreeGrafter"/>
</dbReference>
<organism evidence="12">
    <name type="scientific">Oppiella nova</name>
    <dbReference type="NCBI Taxonomy" id="334625"/>
    <lineage>
        <taxon>Eukaryota</taxon>
        <taxon>Metazoa</taxon>
        <taxon>Ecdysozoa</taxon>
        <taxon>Arthropoda</taxon>
        <taxon>Chelicerata</taxon>
        <taxon>Arachnida</taxon>
        <taxon>Acari</taxon>
        <taxon>Acariformes</taxon>
        <taxon>Sarcoptiformes</taxon>
        <taxon>Oribatida</taxon>
        <taxon>Brachypylina</taxon>
        <taxon>Oppioidea</taxon>
        <taxon>Oppiidae</taxon>
        <taxon>Oppiella</taxon>
    </lineage>
</organism>
<feature type="domain" description="R3H" evidence="11">
    <location>
        <begin position="462"/>
        <end position="530"/>
    </location>
</feature>
<dbReference type="Pfam" id="PF01422">
    <property type="entry name" value="zf-NF-X1"/>
    <property type="match status" value="6"/>
</dbReference>
<keyword evidence="7" id="KW-0805">Transcription regulation</keyword>
<dbReference type="GO" id="GO:0000122">
    <property type="term" value="P:negative regulation of transcription by RNA polymerase II"/>
    <property type="evidence" value="ECO:0007669"/>
    <property type="project" value="TreeGrafter"/>
</dbReference>
<evidence type="ECO:0000256" key="4">
    <source>
        <dbReference type="ARBA" id="ARBA00022737"/>
    </source>
</evidence>
<dbReference type="InterPro" id="IPR000967">
    <property type="entry name" value="Znf_NFX1"/>
</dbReference>
<keyword evidence="4" id="KW-0677">Repeat</keyword>
<evidence type="ECO:0000256" key="6">
    <source>
        <dbReference type="ARBA" id="ARBA00022833"/>
    </source>
</evidence>
<keyword evidence="3" id="KW-0479">Metal-binding</keyword>
<dbReference type="SUPFAM" id="SSF82708">
    <property type="entry name" value="R3H domain"/>
    <property type="match status" value="1"/>
</dbReference>
<evidence type="ECO:0000256" key="7">
    <source>
        <dbReference type="ARBA" id="ARBA00023015"/>
    </source>
</evidence>
<protein>
    <recommendedName>
        <fullName evidence="11">R3H domain-containing protein</fullName>
    </recommendedName>
</protein>
<dbReference type="InterPro" id="IPR001374">
    <property type="entry name" value="R3H_dom"/>
</dbReference>
<dbReference type="EMBL" id="CAJPVJ010010769">
    <property type="protein sequence ID" value="CAG2173409.1"/>
    <property type="molecule type" value="Genomic_DNA"/>
</dbReference>
<reference evidence="12" key="1">
    <citation type="submission" date="2020-11" db="EMBL/GenBank/DDBJ databases">
        <authorList>
            <person name="Tran Van P."/>
        </authorList>
    </citation>
    <scope>NUCLEOTIDE SEQUENCE</scope>
</reference>
<dbReference type="EMBL" id="OC925594">
    <property type="protein sequence ID" value="CAD7656222.1"/>
    <property type="molecule type" value="Genomic_DNA"/>
</dbReference>
<sequence>MCCLSYQYSCQQICNKTVNCGQHSCQQICHFGKCEDCSLDPKLVTHCCCGKTQLSSLAPHAKRQSCTDPIPTCDMICDKVLVCGPDKEPHRCSSGCHTGPCPPCGQKTVIRCRCGANSDNIECIELSESERKSFNCKKRCNKKRVCGRHKCLFECCIDSEHKCSQICGRKLSCGGHTCEELCHNGSCPQCWNISWDELTCRCGAASKLPPIACGTKRPECGLVCSQYHGCNHRVDHLCHDDAQCPPCTYFVPKPCFGEHESRPVQCYEDSYSCGYLCGKPLDCGLHDCQMICHFGDCNECTLPCNKTREDCDHLYCNECTLPCNKTREDCDHLCGLRCHQKTSPEKCPKSNCKIMIKVLCSCGRKSEQMPCFKANDDNASRLSLNSLANQRIKNGESVNISEIMKNLKDFKYIQLKCDEKCAVTERNRLLAEALDIKDANFSPDPGPPKYSDTLKNSARSEPSFVADIYDKLTKLVLESRQSKLNFKNLNFPPMNSEHRHVIHELAEHFGCKTHAMDREPNRSVVVKASKDKCYLPTLSLMDAMKEETDTKTKNKITLKNYSFDSGTNESNSKLTVNTSHSMIRNITADTNQSVKESNESSKQIDYFDFKGD</sequence>
<keyword evidence="9" id="KW-0539">Nucleus</keyword>
<evidence type="ECO:0000313" key="13">
    <source>
        <dbReference type="Proteomes" id="UP000728032"/>
    </source>
</evidence>
<dbReference type="SMART" id="SM00393">
    <property type="entry name" value="R3H"/>
    <property type="match status" value="1"/>
</dbReference>
<evidence type="ECO:0000259" key="11">
    <source>
        <dbReference type="PROSITE" id="PS51061"/>
    </source>
</evidence>
<evidence type="ECO:0000313" key="12">
    <source>
        <dbReference type="EMBL" id="CAD7656222.1"/>
    </source>
</evidence>
<dbReference type="AlphaFoldDB" id="A0A7R9MBU0"/>
<dbReference type="GO" id="GO:0000977">
    <property type="term" value="F:RNA polymerase II transcription regulatory region sequence-specific DNA binding"/>
    <property type="evidence" value="ECO:0007669"/>
    <property type="project" value="TreeGrafter"/>
</dbReference>
<keyword evidence="6" id="KW-0862">Zinc</keyword>
<dbReference type="PROSITE" id="PS51061">
    <property type="entry name" value="R3H"/>
    <property type="match status" value="1"/>
</dbReference>
<comment type="subcellular location">
    <subcellularLocation>
        <location evidence="1">Nucleus</location>
    </subcellularLocation>
</comment>
<keyword evidence="13" id="KW-1185">Reference proteome</keyword>
<comment type="similarity">
    <text evidence="2">Belongs to the NFX1 family.</text>
</comment>
<dbReference type="PANTHER" id="PTHR12360:SF12">
    <property type="entry name" value="TRANSCRIPTIONAL REPRESSOR NF-X1"/>
    <property type="match status" value="1"/>
</dbReference>
<dbReference type="GO" id="GO:0005634">
    <property type="term" value="C:nucleus"/>
    <property type="evidence" value="ECO:0007669"/>
    <property type="project" value="UniProtKB-SubCell"/>
</dbReference>
<dbReference type="Gene3D" id="3.30.1370.50">
    <property type="entry name" value="R3H-like domain"/>
    <property type="match status" value="1"/>
</dbReference>
<keyword evidence="5" id="KW-0863">Zinc-finger</keyword>
<dbReference type="InterPro" id="IPR034078">
    <property type="entry name" value="NFX1_fam"/>
</dbReference>
<dbReference type="Pfam" id="PF01424">
    <property type="entry name" value="R3H"/>
    <property type="match status" value="1"/>
</dbReference>
<evidence type="ECO:0000256" key="9">
    <source>
        <dbReference type="ARBA" id="ARBA00023242"/>
    </source>
</evidence>
<accession>A0A7R9MBU0</accession>
<dbReference type="SMART" id="SM00438">
    <property type="entry name" value="ZnF_NFX"/>
    <property type="match status" value="7"/>
</dbReference>
<dbReference type="InterPro" id="IPR036867">
    <property type="entry name" value="R3H_dom_sf"/>
</dbReference>
<evidence type="ECO:0000256" key="10">
    <source>
        <dbReference type="SAM" id="MobiDB-lite"/>
    </source>
</evidence>